<dbReference type="PANTHER" id="PTHR33175">
    <property type="entry name" value="DNA-BINDING PROTEIN HU"/>
    <property type="match status" value="1"/>
</dbReference>
<evidence type="ECO:0000256" key="5">
    <source>
        <dbReference type="RuleBase" id="RU003939"/>
    </source>
</evidence>
<keyword evidence="7" id="KW-1185">Reference proteome</keyword>
<dbReference type="InterPro" id="IPR000119">
    <property type="entry name" value="Hist_DNA-bd"/>
</dbReference>
<dbReference type="PANTHER" id="PTHR33175:SF3">
    <property type="entry name" value="DNA-BINDING PROTEIN HU-BETA"/>
    <property type="match status" value="1"/>
</dbReference>
<dbReference type="STRING" id="1178482.AR456_09490"/>
<gene>
    <name evidence="6" type="ORF">BJB45_17215</name>
</gene>
<dbReference type="KEGG" id="hhu:AR456_09490"/>
<comment type="caution">
    <text evidence="6">The sequence shown here is derived from an EMBL/GenBank/DDBJ whole genome shotgun (WGS) entry which is preliminary data.</text>
</comment>
<dbReference type="RefSeq" id="WP_021817648.1">
    <property type="nucleotide sequence ID" value="NZ_AVBC01000014.1"/>
</dbReference>
<dbReference type="PROSITE" id="PS00045">
    <property type="entry name" value="HISTONE_LIKE"/>
    <property type="match status" value="1"/>
</dbReference>
<evidence type="ECO:0000313" key="6">
    <source>
        <dbReference type="EMBL" id="ERL52661.1"/>
    </source>
</evidence>
<evidence type="ECO:0000256" key="1">
    <source>
        <dbReference type="ARBA" id="ARBA00003819"/>
    </source>
</evidence>
<reference evidence="6 7" key="1">
    <citation type="submission" date="2013-08" db="EMBL/GenBank/DDBJ databases">
        <title>draft genome of Halomonas huanghegensis, strain BJGMM-B45T.</title>
        <authorList>
            <person name="Miao C."/>
            <person name="Wan Y."/>
            <person name="Jin W."/>
        </authorList>
    </citation>
    <scope>NUCLEOTIDE SEQUENCE [LARGE SCALE GENOMIC DNA]</scope>
    <source>
        <strain evidence="6 7">BJGMM-B45</strain>
    </source>
</reference>
<dbReference type="GO" id="GO:0042802">
    <property type="term" value="F:identical protein binding"/>
    <property type="evidence" value="ECO:0007669"/>
    <property type="project" value="UniProtKB-ARBA"/>
</dbReference>
<dbReference type="GO" id="GO:1990178">
    <property type="term" value="C:HU-DNA complex"/>
    <property type="evidence" value="ECO:0007669"/>
    <property type="project" value="UniProtKB-ARBA"/>
</dbReference>
<dbReference type="Pfam" id="PF00216">
    <property type="entry name" value="Bac_DNA_binding"/>
    <property type="match status" value="1"/>
</dbReference>
<dbReference type="OrthoDB" id="9799835at2"/>
<proteinExistence type="inferred from homology"/>
<evidence type="ECO:0000256" key="3">
    <source>
        <dbReference type="ARBA" id="ARBA00023067"/>
    </source>
</evidence>
<keyword evidence="4" id="KW-0238">DNA-binding</keyword>
<evidence type="ECO:0000256" key="2">
    <source>
        <dbReference type="ARBA" id="ARBA00010529"/>
    </source>
</evidence>
<dbReference type="GO" id="GO:0006351">
    <property type="term" value="P:DNA-templated transcription"/>
    <property type="evidence" value="ECO:0007669"/>
    <property type="project" value="UniProtKB-ARBA"/>
</dbReference>
<dbReference type="SMART" id="SM00411">
    <property type="entry name" value="BHL"/>
    <property type="match status" value="1"/>
</dbReference>
<dbReference type="GO" id="GO:0030261">
    <property type="term" value="P:chromosome condensation"/>
    <property type="evidence" value="ECO:0007669"/>
    <property type="project" value="UniProtKB-KW"/>
</dbReference>
<comment type="similarity">
    <text evidence="2 5">Belongs to the bacterial histone-like protein family.</text>
</comment>
<name>W1NBS7_9GAMM</name>
<dbReference type="InterPro" id="IPR020816">
    <property type="entry name" value="Histone-like_DNA-bd_CS"/>
</dbReference>
<dbReference type="PRINTS" id="PR01727">
    <property type="entry name" value="DNABINDINGHU"/>
</dbReference>
<accession>W1NBS7</accession>
<evidence type="ECO:0000256" key="4">
    <source>
        <dbReference type="ARBA" id="ARBA00023125"/>
    </source>
</evidence>
<evidence type="ECO:0000313" key="7">
    <source>
        <dbReference type="Proteomes" id="UP000019113"/>
    </source>
</evidence>
<dbReference type="GO" id="GO:1990103">
    <property type="term" value="C:DnaA-HU complex"/>
    <property type="evidence" value="ECO:0007669"/>
    <property type="project" value="UniProtKB-ARBA"/>
</dbReference>
<dbReference type="Gene3D" id="4.10.520.10">
    <property type="entry name" value="IHF-like DNA-binding proteins"/>
    <property type="match status" value="1"/>
</dbReference>
<dbReference type="PATRIC" id="fig|1178482.3.peg.707"/>
<dbReference type="GO" id="GO:0006270">
    <property type="term" value="P:DNA replication initiation"/>
    <property type="evidence" value="ECO:0007669"/>
    <property type="project" value="UniProtKB-ARBA"/>
</dbReference>
<dbReference type="GO" id="GO:0005829">
    <property type="term" value="C:cytosol"/>
    <property type="evidence" value="ECO:0007669"/>
    <property type="project" value="TreeGrafter"/>
</dbReference>
<protein>
    <submittedName>
        <fullName evidence="6">Transcriptional regulator</fullName>
    </submittedName>
</protein>
<dbReference type="Proteomes" id="UP000019113">
    <property type="component" value="Unassembled WGS sequence"/>
</dbReference>
<organism evidence="6 7">
    <name type="scientific">Halomonas huangheensis</name>
    <dbReference type="NCBI Taxonomy" id="1178482"/>
    <lineage>
        <taxon>Bacteria</taxon>
        <taxon>Pseudomonadati</taxon>
        <taxon>Pseudomonadota</taxon>
        <taxon>Gammaproteobacteria</taxon>
        <taxon>Oceanospirillales</taxon>
        <taxon>Halomonadaceae</taxon>
        <taxon>Halomonas</taxon>
    </lineage>
</organism>
<dbReference type="NCBIfam" id="NF007945">
    <property type="entry name" value="PRK10664.1"/>
    <property type="match status" value="1"/>
</dbReference>
<comment type="function">
    <text evidence="1">Histone-like DNA-binding protein which is capable of wrapping DNA to stabilize it, and thus to prevent its denaturation under extreme environmental conditions.</text>
</comment>
<sequence>MNKSELIDAIAASADIPKAAASRALDAMVQSVTDSLKSGDSVSLVGFGTFSVKERAARTGRNPQTGKPIEIKAAKVPSFKAGKALKDSVN</sequence>
<dbReference type="CDD" id="cd13831">
    <property type="entry name" value="HU"/>
    <property type="match status" value="1"/>
</dbReference>
<dbReference type="AlphaFoldDB" id="W1NBS7"/>
<keyword evidence="3" id="KW-0226">DNA condensation</keyword>
<dbReference type="FunFam" id="4.10.520.10:FF:000001">
    <property type="entry name" value="DNA-binding protein HU"/>
    <property type="match status" value="1"/>
</dbReference>
<dbReference type="eggNOG" id="COG0776">
    <property type="taxonomic scope" value="Bacteria"/>
</dbReference>
<dbReference type="EMBL" id="AVBC01000014">
    <property type="protein sequence ID" value="ERL52661.1"/>
    <property type="molecule type" value="Genomic_DNA"/>
</dbReference>
<dbReference type="InterPro" id="IPR010992">
    <property type="entry name" value="IHF-like_DNA-bd_dom_sf"/>
</dbReference>
<dbReference type="SUPFAM" id="SSF47729">
    <property type="entry name" value="IHF-like DNA-binding proteins"/>
    <property type="match status" value="1"/>
</dbReference>
<dbReference type="GO" id="GO:0030527">
    <property type="term" value="F:structural constituent of chromatin"/>
    <property type="evidence" value="ECO:0007669"/>
    <property type="project" value="InterPro"/>
</dbReference>
<dbReference type="GO" id="GO:0003677">
    <property type="term" value="F:DNA binding"/>
    <property type="evidence" value="ECO:0007669"/>
    <property type="project" value="UniProtKB-KW"/>
</dbReference>